<dbReference type="InterPro" id="IPR005828">
    <property type="entry name" value="MFS_sugar_transport-like"/>
</dbReference>
<dbReference type="PANTHER" id="PTHR48022">
    <property type="entry name" value="PLASTIDIC GLUCOSE TRANSPORTER 4"/>
    <property type="match status" value="1"/>
</dbReference>
<gene>
    <name evidence="12" type="ORF">M440DRAFT_1442589</name>
</gene>
<evidence type="ECO:0000256" key="4">
    <source>
        <dbReference type="ARBA" id="ARBA00022692"/>
    </source>
</evidence>
<dbReference type="SUPFAM" id="SSF103473">
    <property type="entry name" value="MFS general substrate transporter"/>
    <property type="match status" value="1"/>
</dbReference>
<accession>A0A2T4BQ80</accession>
<evidence type="ECO:0000256" key="2">
    <source>
        <dbReference type="ARBA" id="ARBA00010992"/>
    </source>
</evidence>
<dbReference type="PRINTS" id="PR00171">
    <property type="entry name" value="SUGRTRNSPORT"/>
</dbReference>
<feature type="transmembrane region" description="Helical" evidence="9">
    <location>
        <begin position="150"/>
        <end position="170"/>
    </location>
</feature>
<dbReference type="InterPro" id="IPR050360">
    <property type="entry name" value="MFS_Sugar_Transporters"/>
</dbReference>
<comment type="similarity">
    <text evidence="2 7">Belongs to the major facilitator superfamily. Sugar transporter (TC 2.A.1.1) family.</text>
</comment>
<keyword evidence="4 9" id="KW-0812">Transmembrane</keyword>
<evidence type="ECO:0000256" key="9">
    <source>
        <dbReference type="SAM" id="Phobius"/>
    </source>
</evidence>
<dbReference type="Proteomes" id="UP000240760">
    <property type="component" value="Unassembled WGS sequence"/>
</dbReference>
<feature type="chain" id="PRO_5015433395" evidence="10">
    <location>
        <begin position="22"/>
        <end position="532"/>
    </location>
</feature>
<evidence type="ECO:0000256" key="5">
    <source>
        <dbReference type="ARBA" id="ARBA00022989"/>
    </source>
</evidence>
<feature type="domain" description="Major facilitator superfamily (MFS) profile" evidence="11">
    <location>
        <begin position="11"/>
        <end position="467"/>
    </location>
</feature>
<feature type="transmembrane region" description="Helical" evidence="9">
    <location>
        <begin position="318"/>
        <end position="336"/>
    </location>
</feature>
<feature type="signal peptide" evidence="10">
    <location>
        <begin position="1"/>
        <end position="21"/>
    </location>
</feature>
<feature type="transmembrane region" description="Helical" evidence="9">
    <location>
        <begin position="377"/>
        <end position="400"/>
    </location>
</feature>
<keyword evidence="13" id="KW-1185">Reference proteome</keyword>
<evidence type="ECO:0000313" key="13">
    <source>
        <dbReference type="Proteomes" id="UP000240760"/>
    </source>
</evidence>
<evidence type="ECO:0000259" key="11">
    <source>
        <dbReference type="PROSITE" id="PS50850"/>
    </source>
</evidence>
<feature type="transmembrane region" description="Helical" evidence="9">
    <location>
        <begin position="343"/>
        <end position="365"/>
    </location>
</feature>
<organism evidence="12 13">
    <name type="scientific">Trichoderma longibrachiatum ATCC 18648</name>
    <dbReference type="NCBI Taxonomy" id="983965"/>
    <lineage>
        <taxon>Eukaryota</taxon>
        <taxon>Fungi</taxon>
        <taxon>Dikarya</taxon>
        <taxon>Ascomycota</taxon>
        <taxon>Pezizomycotina</taxon>
        <taxon>Sordariomycetes</taxon>
        <taxon>Hypocreomycetidae</taxon>
        <taxon>Hypocreales</taxon>
        <taxon>Hypocreaceae</taxon>
        <taxon>Trichoderma</taxon>
    </lineage>
</organism>
<feature type="transmembrane region" description="Helical" evidence="9">
    <location>
        <begin position="63"/>
        <end position="81"/>
    </location>
</feature>
<evidence type="ECO:0000256" key="3">
    <source>
        <dbReference type="ARBA" id="ARBA00022448"/>
    </source>
</evidence>
<dbReference type="PROSITE" id="PS00217">
    <property type="entry name" value="SUGAR_TRANSPORT_2"/>
    <property type="match status" value="1"/>
</dbReference>
<dbReference type="InterPro" id="IPR003663">
    <property type="entry name" value="Sugar/inositol_transpt"/>
</dbReference>
<keyword evidence="3 7" id="KW-0813">Transport</keyword>
<keyword evidence="5 9" id="KW-1133">Transmembrane helix</keyword>
<dbReference type="NCBIfam" id="TIGR00879">
    <property type="entry name" value="SP"/>
    <property type="match status" value="1"/>
</dbReference>
<dbReference type="PANTHER" id="PTHR48022:SF43">
    <property type="entry name" value="QUINATE TRANSPORTER, PUTATIVE (AFU_ORTHOLOGUE AFUA_1G16230)-RELATED"/>
    <property type="match status" value="1"/>
</dbReference>
<dbReference type="EMBL" id="KZ679148">
    <property type="protein sequence ID" value="PTB71450.1"/>
    <property type="molecule type" value="Genomic_DNA"/>
</dbReference>
<dbReference type="GO" id="GO:0005351">
    <property type="term" value="F:carbohydrate:proton symporter activity"/>
    <property type="evidence" value="ECO:0007669"/>
    <property type="project" value="TreeGrafter"/>
</dbReference>
<feature type="transmembrane region" description="Helical" evidence="9">
    <location>
        <begin position="93"/>
        <end position="114"/>
    </location>
</feature>
<dbReference type="Pfam" id="PF00083">
    <property type="entry name" value="Sugar_tr"/>
    <property type="match status" value="1"/>
</dbReference>
<name>A0A2T4BQ80_TRILO</name>
<dbReference type="OrthoDB" id="5296287at2759"/>
<feature type="transmembrane region" description="Helical" evidence="9">
    <location>
        <begin position="276"/>
        <end position="298"/>
    </location>
</feature>
<sequence>MARPNLFFVLTVSIIASGSVPKGYDEGGFAAVADMPSFQHDYGLLPDQWTGTKYDLVQLKANITSFNVLGAAFGAILALLVTDRIGRLRTWQAFMALWMSGFFITTFASGILGLLLFSRLLSGLGAGGLTVVAPVYLTEIARSKSRGMVVSVYMVFLLSFLMFGFFISYGARNSLPPSRAQYRVVLCVPLIAGGIALFLSLFLQDTPRWLASKGRNDEALLVLSRLRGASPNDTALKEEYAEIVGQLRDAKQSLSGTTTWTIIKEVATIPSYRKRFLLGFAMQTVAQWTGGNGITYYIPTIFRYAGVHSDNISLINSGAYGALKLVFTMIFTWGLIDVLGRRVCFMTGLFIQGITHVYMAVYMGLWMDSHNKPASDAAVASVFIYAVGWSIGLCTIQYLYGTEILPTRIRGVCYAFNMTVHWFFQFAVVRATPSMFEGLHVWGAYVFWACVCFVGLVVLGLWAPETRGVPMERMAELFAGPCSYFLSSDEMRRRPNEFMMTQLRILPPRPQAVTPMPRSNDFSVGRPASWKK</sequence>
<feature type="region of interest" description="Disordered" evidence="8">
    <location>
        <begin position="510"/>
        <end position="532"/>
    </location>
</feature>
<dbReference type="AlphaFoldDB" id="A0A2T4BQ80"/>
<keyword evidence="6 9" id="KW-0472">Membrane</keyword>
<dbReference type="InterPro" id="IPR020846">
    <property type="entry name" value="MFS_dom"/>
</dbReference>
<proteinExistence type="inferred from homology"/>
<comment type="subcellular location">
    <subcellularLocation>
        <location evidence="1">Membrane</location>
        <topology evidence="1">Multi-pass membrane protein</topology>
    </subcellularLocation>
</comment>
<dbReference type="GO" id="GO:0016020">
    <property type="term" value="C:membrane"/>
    <property type="evidence" value="ECO:0007669"/>
    <property type="project" value="UniProtKB-SubCell"/>
</dbReference>
<evidence type="ECO:0000313" key="12">
    <source>
        <dbReference type="EMBL" id="PTB71450.1"/>
    </source>
</evidence>
<evidence type="ECO:0000256" key="6">
    <source>
        <dbReference type="ARBA" id="ARBA00023136"/>
    </source>
</evidence>
<dbReference type="InterPro" id="IPR036259">
    <property type="entry name" value="MFS_trans_sf"/>
</dbReference>
<evidence type="ECO:0000256" key="1">
    <source>
        <dbReference type="ARBA" id="ARBA00004141"/>
    </source>
</evidence>
<evidence type="ECO:0000256" key="10">
    <source>
        <dbReference type="SAM" id="SignalP"/>
    </source>
</evidence>
<reference evidence="12 13" key="1">
    <citation type="submission" date="2016-07" db="EMBL/GenBank/DDBJ databases">
        <title>Multiple horizontal gene transfer events from other fungi enriched the ability of initially mycotrophic Trichoderma (Ascomycota) to feed on dead plant biomass.</title>
        <authorList>
            <consortium name="DOE Joint Genome Institute"/>
            <person name="Aerts A."/>
            <person name="Atanasova L."/>
            <person name="Chenthamara K."/>
            <person name="Zhang J."/>
            <person name="Grujic M."/>
            <person name="Henrissat B."/>
            <person name="Kuo A."/>
            <person name="Salamov A."/>
            <person name="Lipzen A."/>
            <person name="Labutti K."/>
            <person name="Barry K."/>
            <person name="Miao Y."/>
            <person name="Rahimi M.J."/>
            <person name="Shen Q."/>
            <person name="Grigoriev I.V."/>
            <person name="Kubicek C.P."/>
            <person name="Druzhinina I.S."/>
        </authorList>
    </citation>
    <scope>NUCLEOTIDE SEQUENCE [LARGE SCALE GENOMIC DNA]</scope>
    <source>
        <strain evidence="12 13">ATCC 18648</strain>
    </source>
</reference>
<evidence type="ECO:0000256" key="8">
    <source>
        <dbReference type="SAM" id="MobiDB-lite"/>
    </source>
</evidence>
<dbReference type="Gene3D" id="1.20.1250.20">
    <property type="entry name" value="MFS general substrate transporter like domains"/>
    <property type="match status" value="1"/>
</dbReference>
<keyword evidence="10" id="KW-0732">Signal</keyword>
<protein>
    <submittedName>
        <fullName evidence="12">General substrate transporter</fullName>
    </submittedName>
</protein>
<evidence type="ECO:0000256" key="7">
    <source>
        <dbReference type="RuleBase" id="RU003346"/>
    </source>
</evidence>
<feature type="transmembrane region" description="Helical" evidence="9">
    <location>
        <begin position="120"/>
        <end position="138"/>
    </location>
</feature>
<feature type="transmembrane region" description="Helical" evidence="9">
    <location>
        <begin position="412"/>
        <end position="430"/>
    </location>
</feature>
<dbReference type="InterPro" id="IPR005829">
    <property type="entry name" value="Sugar_transporter_CS"/>
</dbReference>
<dbReference type="PROSITE" id="PS50850">
    <property type="entry name" value="MFS"/>
    <property type="match status" value="1"/>
</dbReference>
<feature type="transmembrane region" description="Helical" evidence="9">
    <location>
        <begin position="182"/>
        <end position="203"/>
    </location>
</feature>
<feature type="transmembrane region" description="Helical" evidence="9">
    <location>
        <begin position="442"/>
        <end position="463"/>
    </location>
</feature>